<protein>
    <recommendedName>
        <fullName evidence="8">Peptidase S54 rhomboid domain-containing protein</fullName>
    </recommendedName>
</protein>
<comment type="similarity">
    <text evidence="2">Belongs to the peptidase S54 family.</text>
</comment>
<dbReference type="OrthoDB" id="418595at2759"/>
<evidence type="ECO:0000256" key="7">
    <source>
        <dbReference type="SAM" id="Phobius"/>
    </source>
</evidence>
<accession>A0A9Q8Z368</accession>
<dbReference type="SUPFAM" id="SSF144091">
    <property type="entry name" value="Rhomboid-like"/>
    <property type="match status" value="1"/>
</dbReference>
<evidence type="ECO:0000313" key="10">
    <source>
        <dbReference type="Proteomes" id="UP001056012"/>
    </source>
</evidence>
<feature type="transmembrane region" description="Helical" evidence="7">
    <location>
        <begin position="153"/>
        <end position="170"/>
    </location>
</feature>
<comment type="subcellular location">
    <subcellularLocation>
        <location evidence="1">Membrane</location>
        <topology evidence="1">Multi-pass membrane protein</topology>
    </subcellularLocation>
</comment>
<dbReference type="GO" id="GO:0016020">
    <property type="term" value="C:membrane"/>
    <property type="evidence" value="ECO:0007669"/>
    <property type="project" value="UniProtKB-SubCell"/>
</dbReference>
<evidence type="ECO:0000256" key="2">
    <source>
        <dbReference type="ARBA" id="ARBA00009045"/>
    </source>
</evidence>
<reference evidence="9" key="1">
    <citation type="submission" date="2021-12" db="EMBL/GenBank/DDBJ databases">
        <title>Curvularia clavata genome.</title>
        <authorList>
            <person name="Cao Y."/>
        </authorList>
    </citation>
    <scope>NUCLEOTIDE SEQUENCE</scope>
    <source>
        <strain evidence="9">Yc1106</strain>
    </source>
</reference>
<evidence type="ECO:0000313" key="9">
    <source>
        <dbReference type="EMBL" id="USP73113.1"/>
    </source>
</evidence>
<evidence type="ECO:0000256" key="4">
    <source>
        <dbReference type="ARBA" id="ARBA00022801"/>
    </source>
</evidence>
<sequence>MSSLLRLSGALRSLRAPQPTHFFSPSHTLQRSNLTRPRLYSKYLNQSNRYRSYDSQVKANNTVLYALMGTNIAVFGYAMYLKQQAQQGYQLPLVRFIQKMTLNYSEFKNGALLPLITSTFTHLDIGHIFSNMFTVYFLGGFLASAPIITPMRFLTIALGSGLSGSVGYLMNRYYQLQAQGRGARDHTRGLGFSGAVMGISSVAACLAPQARVAIWGIIPMPLWALVAGYAVYDGYYLNSADSRIGHAGHLGGLAFGLVYYYARLRGLK</sequence>
<name>A0A9Q8Z368_CURCL</name>
<dbReference type="PANTHER" id="PTHR43731:SF14">
    <property type="entry name" value="PRESENILIN-ASSOCIATED RHOMBOID-LIKE PROTEIN, MITOCHONDRIAL"/>
    <property type="match status" value="1"/>
</dbReference>
<evidence type="ECO:0000256" key="1">
    <source>
        <dbReference type="ARBA" id="ARBA00004141"/>
    </source>
</evidence>
<feature type="transmembrane region" description="Helical" evidence="7">
    <location>
        <begin position="62"/>
        <end position="81"/>
    </location>
</feature>
<keyword evidence="5 7" id="KW-1133">Transmembrane helix</keyword>
<evidence type="ECO:0000259" key="8">
    <source>
        <dbReference type="Pfam" id="PF01694"/>
    </source>
</evidence>
<dbReference type="Proteomes" id="UP001056012">
    <property type="component" value="Chromosome 1"/>
</dbReference>
<dbReference type="EMBL" id="CP089274">
    <property type="protein sequence ID" value="USP73113.1"/>
    <property type="molecule type" value="Genomic_DNA"/>
</dbReference>
<keyword evidence="4" id="KW-0378">Hydrolase</keyword>
<evidence type="ECO:0000256" key="3">
    <source>
        <dbReference type="ARBA" id="ARBA00022692"/>
    </source>
</evidence>
<gene>
    <name evidence="9" type="ORF">yc1106_00387</name>
</gene>
<proteinExistence type="inferred from homology"/>
<dbReference type="InterPro" id="IPR035952">
    <property type="entry name" value="Rhomboid-like_sf"/>
</dbReference>
<dbReference type="VEuPathDB" id="FungiDB:yc1106_00387"/>
<feature type="transmembrane region" description="Helical" evidence="7">
    <location>
        <begin position="213"/>
        <end position="232"/>
    </location>
</feature>
<dbReference type="Pfam" id="PF01694">
    <property type="entry name" value="Rhomboid"/>
    <property type="match status" value="1"/>
</dbReference>
<organism evidence="9 10">
    <name type="scientific">Curvularia clavata</name>
    <dbReference type="NCBI Taxonomy" id="95742"/>
    <lineage>
        <taxon>Eukaryota</taxon>
        <taxon>Fungi</taxon>
        <taxon>Dikarya</taxon>
        <taxon>Ascomycota</taxon>
        <taxon>Pezizomycotina</taxon>
        <taxon>Dothideomycetes</taxon>
        <taxon>Pleosporomycetidae</taxon>
        <taxon>Pleosporales</taxon>
        <taxon>Pleosporineae</taxon>
        <taxon>Pleosporaceae</taxon>
        <taxon>Curvularia</taxon>
    </lineage>
</organism>
<dbReference type="InterPro" id="IPR022764">
    <property type="entry name" value="Peptidase_S54_rhomboid_dom"/>
</dbReference>
<dbReference type="PANTHER" id="PTHR43731">
    <property type="entry name" value="RHOMBOID PROTEASE"/>
    <property type="match status" value="1"/>
</dbReference>
<evidence type="ECO:0000256" key="5">
    <source>
        <dbReference type="ARBA" id="ARBA00022989"/>
    </source>
</evidence>
<keyword evidence="3 7" id="KW-0812">Transmembrane</keyword>
<keyword evidence="10" id="KW-1185">Reference proteome</keyword>
<dbReference type="Gene3D" id="1.20.1540.10">
    <property type="entry name" value="Rhomboid-like"/>
    <property type="match status" value="1"/>
</dbReference>
<feature type="transmembrane region" description="Helical" evidence="7">
    <location>
        <begin position="190"/>
        <end position="207"/>
    </location>
</feature>
<dbReference type="AlphaFoldDB" id="A0A9Q8Z368"/>
<feature type="transmembrane region" description="Helical" evidence="7">
    <location>
        <begin position="244"/>
        <end position="262"/>
    </location>
</feature>
<evidence type="ECO:0000256" key="6">
    <source>
        <dbReference type="ARBA" id="ARBA00023136"/>
    </source>
</evidence>
<dbReference type="GO" id="GO:0004252">
    <property type="term" value="F:serine-type endopeptidase activity"/>
    <property type="evidence" value="ECO:0007669"/>
    <property type="project" value="InterPro"/>
</dbReference>
<keyword evidence="6 7" id="KW-0472">Membrane</keyword>
<dbReference type="InterPro" id="IPR050925">
    <property type="entry name" value="Rhomboid_protease_S54"/>
</dbReference>
<feature type="transmembrane region" description="Helical" evidence="7">
    <location>
        <begin position="128"/>
        <end position="147"/>
    </location>
</feature>
<feature type="domain" description="Peptidase S54 rhomboid" evidence="8">
    <location>
        <begin position="112"/>
        <end position="264"/>
    </location>
</feature>